<reference evidence="2" key="2">
    <citation type="submission" date="2015-01" db="EMBL/GenBank/DDBJ databases">
        <title>Evolutionary Origins and Diversification of the Mycorrhizal Mutualists.</title>
        <authorList>
            <consortium name="DOE Joint Genome Institute"/>
            <consortium name="Mycorrhizal Genomics Consortium"/>
            <person name="Kohler A."/>
            <person name="Kuo A."/>
            <person name="Nagy L.G."/>
            <person name="Floudas D."/>
            <person name="Copeland A."/>
            <person name="Barry K.W."/>
            <person name="Cichocki N."/>
            <person name="Veneault-Fourrey C."/>
            <person name="LaButti K."/>
            <person name="Lindquist E.A."/>
            <person name="Lipzen A."/>
            <person name="Lundell T."/>
            <person name="Morin E."/>
            <person name="Murat C."/>
            <person name="Riley R."/>
            <person name="Ohm R."/>
            <person name="Sun H."/>
            <person name="Tunlid A."/>
            <person name="Henrissat B."/>
            <person name="Grigoriev I.V."/>
            <person name="Hibbett D.S."/>
            <person name="Martin F."/>
        </authorList>
    </citation>
    <scope>NUCLEOTIDE SEQUENCE [LARGE SCALE GENOMIC DNA]</scope>
    <source>
        <strain evidence="2">h7</strain>
    </source>
</reference>
<sequence>MRLVSPSSYYVHYDFFYREPNSESPSSCIFNLNIVGNIIMSLNKFTNSYSIHRTGTTLAYHRHTINLHYAKPNISAFFLILCDTPSNCPQGFLPLY</sequence>
<dbReference type="EMBL" id="KN831785">
    <property type="protein sequence ID" value="KIM39482.1"/>
    <property type="molecule type" value="Genomic_DNA"/>
</dbReference>
<keyword evidence="2" id="KW-1185">Reference proteome</keyword>
<name>A0A0C2YEL9_HEBCY</name>
<dbReference type="AlphaFoldDB" id="A0A0C2YEL9"/>
<organism evidence="1 2">
    <name type="scientific">Hebeloma cylindrosporum</name>
    <dbReference type="NCBI Taxonomy" id="76867"/>
    <lineage>
        <taxon>Eukaryota</taxon>
        <taxon>Fungi</taxon>
        <taxon>Dikarya</taxon>
        <taxon>Basidiomycota</taxon>
        <taxon>Agaricomycotina</taxon>
        <taxon>Agaricomycetes</taxon>
        <taxon>Agaricomycetidae</taxon>
        <taxon>Agaricales</taxon>
        <taxon>Agaricineae</taxon>
        <taxon>Hymenogastraceae</taxon>
        <taxon>Hebeloma</taxon>
    </lineage>
</organism>
<gene>
    <name evidence="1" type="ORF">M413DRAFT_191885</name>
</gene>
<evidence type="ECO:0000313" key="1">
    <source>
        <dbReference type="EMBL" id="KIM39482.1"/>
    </source>
</evidence>
<evidence type="ECO:0000313" key="2">
    <source>
        <dbReference type="Proteomes" id="UP000053424"/>
    </source>
</evidence>
<dbReference type="HOGENOM" id="CLU_2359970_0_0_1"/>
<dbReference type="Proteomes" id="UP000053424">
    <property type="component" value="Unassembled WGS sequence"/>
</dbReference>
<accession>A0A0C2YEL9</accession>
<proteinExistence type="predicted"/>
<reference evidence="1 2" key="1">
    <citation type="submission" date="2014-04" db="EMBL/GenBank/DDBJ databases">
        <authorList>
            <consortium name="DOE Joint Genome Institute"/>
            <person name="Kuo A."/>
            <person name="Gay G."/>
            <person name="Dore J."/>
            <person name="Kohler A."/>
            <person name="Nagy L.G."/>
            <person name="Floudas D."/>
            <person name="Copeland A."/>
            <person name="Barry K.W."/>
            <person name="Cichocki N."/>
            <person name="Veneault-Fourrey C."/>
            <person name="LaButti K."/>
            <person name="Lindquist E.A."/>
            <person name="Lipzen A."/>
            <person name="Lundell T."/>
            <person name="Morin E."/>
            <person name="Murat C."/>
            <person name="Sun H."/>
            <person name="Tunlid A."/>
            <person name="Henrissat B."/>
            <person name="Grigoriev I.V."/>
            <person name="Hibbett D.S."/>
            <person name="Martin F."/>
            <person name="Nordberg H.P."/>
            <person name="Cantor M.N."/>
            <person name="Hua S.X."/>
        </authorList>
    </citation>
    <scope>NUCLEOTIDE SEQUENCE [LARGE SCALE GENOMIC DNA]</scope>
    <source>
        <strain evidence="2">h7</strain>
    </source>
</reference>
<protein>
    <submittedName>
        <fullName evidence="1">Uncharacterized protein</fullName>
    </submittedName>
</protein>